<reference evidence="2" key="1">
    <citation type="submission" date="2022-10" db="EMBL/GenBank/DDBJ databases">
        <title>The complete genomes of actinobacterial strains from the NBC collection.</title>
        <authorList>
            <person name="Joergensen T.S."/>
            <person name="Alvarez Arevalo M."/>
            <person name="Sterndorff E.B."/>
            <person name="Faurdal D."/>
            <person name="Vuksanovic O."/>
            <person name="Mourched A.-S."/>
            <person name="Charusanti P."/>
            <person name="Shaw S."/>
            <person name="Blin K."/>
            <person name="Weber T."/>
        </authorList>
    </citation>
    <scope>NUCLEOTIDE SEQUENCE</scope>
    <source>
        <strain evidence="2">NBC_00119</strain>
    </source>
</reference>
<proteinExistence type="predicted"/>
<gene>
    <name evidence="2" type="ORF">OHU69_29910</name>
</gene>
<feature type="signal peptide" evidence="1">
    <location>
        <begin position="1"/>
        <end position="27"/>
    </location>
</feature>
<protein>
    <recommendedName>
        <fullName evidence="3">Lipoprotein</fullName>
    </recommendedName>
</protein>
<organism evidence="2">
    <name type="scientific">Streptomyces sp. NBC_00119</name>
    <dbReference type="NCBI Taxonomy" id="2975659"/>
    <lineage>
        <taxon>Bacteria</taxon>
        <taxon>Bacillati</taxon>
        <taxon>Actinomycetota</taxon>
        <taxon>Actinomycetes</taxon>
        <taxon>Kitasatosporales</taxon>
        <taxon>Streptomycetaceae</taxon>
        <taxon>Streptomyces</taxon>
    </lineage>
</organism>
<name>A0AAU1UDV0_9ACTN</name>
<dbReference type="PROSITE" id="PS51257">
    <property type="entry name" value="PROKAR_LIPOPROTEIN"/>
    <property type="match status" value="1"/>
</dbReference>
<sequence>MKKSTLSLSLAIAALVLGGCSSSPDGASGTAKSSAAQGRSASQICDGILGKSGGSAVEQITRSKGFSDSDEDETLKVQPIARAAGQLEQEAIPARNGKRVYLCLFRSTDKSTSGTFQISTRWIRMKPSEYETSSSESRTVFPLSKNGKPGQLPYASASDAGVWLGLRCPVGPGKQGDVVLSVNTLTSRLDSYRNSDKPELLTRISHSAARKLAEQMGCASNIASPEKLEHLLPLSVKS</sequence>
<accession>A0AAU1UDV0</accession>
<keyword evidence="1" id="KW-0732">Signal</keyword>
<evidence type="ECO:0008006" key="3">
    <source>
        <dbReference type="Google" id="ProtNLM"/>
    </source>
</evidence>
<dbReference type="EMBL" id="CP108195">
    <property type="protein sequence ID" value="WTS14889.1"/>
    <property type="molecule type" value="Genomic_DNA"/>
</dbReference>
<feature type="chain" id="PRO_5043547046" description="Lipoprotein" evidence="1">
    <location>
        <begin position="28"/>
        <end position="238"/>
    </location>
</feature>
<dbReference type="AlphaFoldDB" id="A0AAU1UDV0"/>
<evidence type="ECO:0000313" key="2">
    <source>
        <dbReference type="EMBL" id="WTS14889.1"/>
    </source>
</evidence>
<evidence type="ECO:0000256" key="1">
    <source>
        <dbReference type="SAM" id="SignalP"/>
    </source>
</evidence>